<reference evidence="1 2" key="1">
    <citation type="journal article" date="2018" name="Science">
        <title>The opium poppy genome and morphinan production.</title>
        <authorList>
            <person name="Guo L."/>
            <person name="Winzer T."/>
            <person name="Yang X."/>
            <person name="Li Y."/>
            <person name="Ning Z."/>
            <person name="He Z."/>
            <person name="Teodor R."/>
            <person name="Lu Y."/>
            <person name="Bowser T.A."/>
            <person name="Graham I.A."/>
            <person name="Ye K."/>
        </authorList>
    </citation>
    <scope>NUCLEOTIDE SEQUENCE [LARGE SCALE GENOMIC DNA]</scope>
    <source>
        <strain evidence="2">cv. HN1</strain>
        <tissue evidence="1">Leaves</tissue>
    </source>
</reference>
<dbReference type="AlphaFoldDB" id="A0A4Y7LAK5"/>
<dbReference type="Proteomes" id="UP000316621">
    <property type="component" value="Chromosome 10"/>
</dbReference>
<protein>
    <submittedName>
        <fullName evidence="1">Uncharacterized protein</fullName>
    </submittedName>
</protein>
<sequence length="42" mass="4657">MVCTSHISFCSNSIIISCSNCGSRKCLRIRQKNQTPKNIDGI</sequence>
<dbReference type="EMBL" id="CM010724">
    <property type="protein sequence ID" value="RZC81215.1"/>
    <property type="molecule type" value="Genomic_DNA"/>
</dbReference>
<dbReference type="Gramene" id="RZC81215">
    <property type="protein sequence ID" value="RZC81215"/>
    <property type="gene ID" value="C5167_043789"/>
</dbReference>
<evidence type="ECO:0000313" key="2">
    <source>
        <dbReference type="Proteomes" id="UP000316621"/>
    </source>
</evidence>
<accession>A0A4Y7LAK5</accession>
<keyword evidence="2" id="KW-1185">Reference proteome</keyword>
<proteinExistence type="predicted"/>
<organism evidence="1 2">
    <name type="scientific">Papaver somniferum</name>
    <name type="common">Opium poppy</name>
    <dbReference type="NCBI Taxonomy" id="3469"/>
    <lineage>
        <taxon>Eukaryota</taxon>
        <taxon>Viridiplantae</taxon>
        <taxon>Streptophyta</taxon>
        <taxon>Embryophyta</taxon>
        <taxon>Tracheophyta</taxon>
        <taxon>Spermatophyta</taxon>
        <taxon>Magnoliopsida</taxon>
        <taxon>Ranunculales</taxon>
        <taxon>Papaveraceae</taxon>
        <taxon>Papaveroideae</taxon>
        <taxon>Papaver</taxon>
    </lineage>
</organism>
<gene>
    <name evidence="1" type="ORF">C5167_043789</name>
</gene>
<evidence type="ECO:0000313" key="1">
    <source>
        <dbReference type="EMBL" id="RZC81215.1"/>
    </source>
</evidence>
<name>A0A4Y7LAK5_PAPSO</name>